<keyword evidence="3" id="KW-1185">Reference proteome</keyword>
<feature type="region of interest" description="Disordered" evidence="1">
    <location>
        <begin position="253"/>
        <end position="276"/>
    </location>
</feature>
<evidence type="ECO:0000313" key="3">
    <source>
        <dbReference type="Proteomes" id="UP001356427"/>
    </source>
</evidence>
<organism evidence="2 3">
    <name type="scientific">Coregonus suidteri</name>
    <dbReference type="NCBI Taxonomy" id="861788"/>
    <lineage>
        <taxon>Eukaryota</taxon>
        <taxon>Metazoa</taxon>
        <taxon>Chordata</taxon>
        <taxon>Craniata</taxon>
        <taxon>Vertebrata</taxon>
        <taxon>Euteleostomi</taxon>
        <taxon>Actinopterygii</taxon>
        <taxon>Neopterygii</taxon>
        <taxon>Teleostei</taxon>
        <taxon>Protacanthopterygii</taxon>
        <taxon>Salmoniformes</taxon>
        <taxon>Salmonidae</taxon>
        <taxon>Coregoninae</taxon>
        <taxon>Coregonus</taxon>
    </lineage>
</organism>
<feature type="region of interest" description="Disordered" evidence="1">
    <location>
        <begin position="1"/>
        <end position="52"/>
    </location>
</feature>
<feature type="compositionally biased region" description="Basic and acidic residues" evidence="1">
    <location>
        <begin position="347"/>
        <end position="358"/>
    </location>
</feature>
<name>A0AAN8LL35_9TELE</name>
<feature type="compositionally biased region" description="Basic residues" evidence="1">
    <location>
        <begin position="372"/>
        <end position="389"/>
    </location>
</feature>
<dbReference type="EMBL" id="JAGTTL010000016">
    <property type="protein sequence ID" value="KAK6310257.1"/>
    <property type="molecule type" value="Genomic_DNA"/>
</dbReference>
<evidence type="ECO:0000313" key="2">
    <source>
        <dbReference type="EMBL" id="KAK6310257.1"/>
    </source>
</evidence>
<sequence length="389" mass="43867">MGHCGFDKPTTTQTRNSIDQKYRDVSALHQTTSDSTASRRTRRPRVAELRSRERAGASELVWKKTNTINFHQRPWTTQNTNETTGHSLHKCTGEACVMVSLEPTATREIGSCPMGHCGFDKPTTTQTRDSIDQKYRDVSALHQTTSDSTASRRTRRPRVAELRSRERAGASELVWKKTNTINFHQRPWTTQNTNETTGHSLHKCTGEACVMVSLEPTATREIGSCPMGHCGLDKPTTTQTRNSIDQKYRDVSALHQTTSDSTASRRTRRPRVAELRSRKRAGASELVWKKMVEVINGAEERRIEAACCMFLALCCWLYGMGLLLTISVRELLQIMVALELHGDEQKERGAERETDSCKDAQTAPVLVTTRGSTKKRARRLRRQSNKGKH</sequence>
<accession>A0AAN8LL35</accession>
<protein>
    <submittedName>
        <fullName evidence="2">Uncharacterized protein</fullName>
    </submittedName>
</protein>
<gene>
    <name evidence="2" type="ORF">J4Q44_G00183120</name>
</gene>
<feature type="region of interest" description="Disordered" evidence="1">
    <location>
        <begin position="140"/>
        <end position="165"/>
    </location>
</feature>
<feature type="region of interest" description="Disordered" evidence="1">
    <location>
        <begin position="347"/>
        <end position="389"/>
    </location>
</feature>
<evidence type="ECO:0000256" key="1">
    <source>
        <dbReference type="SAM" id="MobiDB-lite"/>
    </source>
</evidence>
<proteinExistence type="predicted"/>
<reference evidence="2 3" key="1">
    <citation type="submission" date="2021-04" db="EMBL/GenBank/DDBJ databases">
        <authorList>
            <person name="De Guttry C."/>
            <person name="Zahm M."/>
            <person name="Klopp C."/>
            <person name="Cabau C."/>
            <person name="Louis A."/>
            <person name="Berthelot C."/>
            <person name="Parey E."/>
            <person name="Roest Crollius H."/>
            <person name="Montfort J."/>
            <person name="Robinson-Rechavi M."/>
            <person name="Bucao C."/>
            <person name="Bouchez O."/>
            <person name="Gislard M."/>
            <person name="Lluch J."/>
            <person name="Milhes M."/>
            <person name="Lampietro C."/>
            <person name="Lopez Roques C."/>
            <person name="Donnadieu C."/>
            <person name="Braasch I."/>
            <person name="Desvignes T."/>
            <person name="Postlethwait J."/>
            <person name="Bobe J."/>
            <person name="Wedekind C."/>
            <person name="Guiguen Y."/>
        </authorList>
    </citation>
    <scope>NUCLEOTIDE SEQUENCE [LARGE SCALE GENOMIC DNA]</scope>
    <source>
        <strain evidence="2">Cs_M1</strain>
        <tissue evidence="2">Blood</tissue>
    </source>
</reference>
<dbReference type="Proteomes" id="UP001356427">
    <property type="component" value="Unassembled WGS sequence"/>
</dbReference>
<comment type="caution">
    <text evidence="2">The sequence shown here is derived from an EMBL/GenBank/DDBJ whole genome shotgun (WGS) entry which is preliminary data.</text>
</comment>
<dbReference type="AlphaFoldDB" id="A0AAN8LL35"/>